<protein>
    <submittedName>
        <fullName evidence="1">Uncharacterized protein</fullName>
    </submittedName>
</protein>
<evidence type="ECO:0000313" key="2">
    <source>
        <dbReference type="Proteomes" id="UP000316584"/>
    </source>
</evidence>
<name>A0A518N171_9GAMM</name>
<gene>
    <name evidence="1" type="ORF">FPZ22_00980</name>
</gene>
<dbReference type="Proteomes" id="UP000316584">
    <property type="component" value="Chromosome"/>
</dbReference>
<keyword evidence="2" id="KW-1185">Reference proteome</keyword>
<evidence type="ECO:0000313" key="1">
    <source>
        <dbReference type="EMBL" id="QDW65648.1"/>
    </source>
</evidence>
<dbReference type="EMBL" id="CP042218">
    <property type="protein sequence ID" value="QDW65648.1"/>
    <property type="molecule type" value="Genomic_DNA"/>
</dbReference>
<sequence length="249" mass="28317">MLLKPRGGWGGGMARRRRSRSWNSYGSYAVSRRRELSSTFGGIDRDVERLFLALGREDLDELLEVYEEEFGKSAATYARKTFPKWRKGTVRMSGEVAERLLNLVPPLLPDEIRFELVKKLRASNFRKVHRRVYSKPERWREDLAPAIAEVVGHGSTARISDAVKSRVSWLANGDVASAEQLLLAAEKDEAITRLVYLEAELIRIETMVAQLGHLNTSISHQITLPQGTIDVVISIPEKTLWQKFKNWIG</sequence>
<proteinExistence type="predicted"/>
<accession>A0A518N171</accession>
<dbReference type="KEGG" id="lug:FPZ22_00980"/>
<organism evidence="1 2">
    <name type="scientific">Luteimonas granuli</name>
    <dbReference type="NCBI Taxonomy" id="1176533"/>
    <lineage>
        <taxon>Bacteria</taxon>
        <taxon>Pseudomonadati</taxon>
        <taxon>Pseudomonadota</taxon>
        <taxon>Gammaproteobacteria</taxon>
        <taxon>Lysobacterales</taxon>
        <taxon>Lysobacteraceae</taxon>
        <taxon>Luteimonas</taxon>
    </lineage>
</organism>
<dbReference type="OrthoDB" id="7850467at2"/>
<dbReference type="RefSeq" id="WP_144889448.1">
    <property type="nucleotide sequence ID" value="NZ_CP042218.1"/>
</dbReference>
<dbReference type="AlphaFoldDB" id="A0A518N171"/>
<reference evidence="1 2" key="1">
    <citation type="submission" date="2019-07" db="EMBL/GenBank/DDBJ databases">
        <title>Full genome sequence of Luteimonas sp. Gr-4.</title>
        <authorList>
            <person name="Im W.-T."/>
        </authorList>
    </citation>
    <scope>NUCLEOTIDE SEQUENCE [LARGE SCALE GENOMIC DNA]</scope>
    <source>
        <strain evidence="1 2">Gr-4</strain>
    </source>
</reference>